<gene>
    <name evidence="1" type="ORF">CDAR_389531</name>
</gene>
<evidence type="ECO:0000313" key="1">
    <source>
        <dbReference type="EMBL" id="GIX90759.1"/>
    </source>
</evidence>
<reference evidence="1 2" key="1">
    <citation type="submission" date="2021-06" db="EMBL/GenBank/DDBJ databases">
        <title>Caerostris darwini draft genome.</title>
        <authorList>
            <person name="Kono N."/>
            <person name="Arakawa K."/>
        </authorList>
    </citation>
    <scope>NUCLEOTIDE SEQUENCE [LARGE SCALE GENOMIC DNA]</scope>
</reference>
<name>A0AAV4P132_9ARAC</name>
<accession>A0AAV4P132</accession>
<dbReference type="AlphaFoldDB" id="A0AAV4P132"/>
<proteinExistence type="predicted"/>
<organism evidence="1 2">
    <name type="scientific">Caerostris darwini</name>
    <dbReference type="NCBI Taxonomy" id="1538125"/>
    <lineage>
        <taxon>Eukaryota</taxon>
        <taxon>Metazoa</taxon>
        <taxon>Ecdysozoa</taxon>
        <taxon>Arthropoda</taxon>
        <taxon>Chelicerata</taxon>
        <taxon>Arachnida</taxon>
        <taxon>Araneae</taxon>
        <taxon>Araneomorphae</taxon>
        <taxon>Entelegynae</taxon>
        <taxon>Araneoidea</taxon>
        <taxon>Araneidae</taxon>
        <taxon>Caerostris</taxon>
    </lineage>
</organism>
<dbReference type="EMBL" id="BPLQ01002273">
    <property type="protein sequence ID" value="GIX90759.1"/>
    <property type="molecule type" value="Genomic_DNA"/>
</dbReference>
<keyword evidence="2" id="KW-1185">Reference proteome</keyword>
<protein>
    <submittedName>
        <fullName evidence="1">Uncharacterized protein</fullName>
    </submittedName>
</protein>
<sequence length="141" mass="15702">MPKSNFPTGGFIHGHEKGWMDENGVKLWIRNVWQKRPGALKNPGSLGHVQMPCNGYEETADSYCRRIDGVFRNVYFGQRLLKSEGLSGKGELTDGLTGKFQNCYCIAIRCNIGYMQHNLIAALVHCASSSKKPMHGRCLLG</sequence>
<comment type="caution">
    <text evidence="1">The sequence shown here is derived from an EMBL/GenBank/DDBJ whole genome shotgun (WGS) entry which is preliminary data.</text>
</comment>
<evidence type="ECO:0000313" key="2">
    <source>
        <dbReference type="Proteomes" id="UP001054837"/>
    </source>
</evidence>
<dbReference type="Proteomes" id="UP001054837">
    <property type="component" value="Unassembled WGS sequence"/>
</dbReference>